<comment type="caution">
    <text evidence="1">The sequence shown here is derived from an EMBL/GenBank/DDBJ whole genome shotgun (WGS) entry which is preliminary data.</text>
</comment>
<proteinExistence type="predicted"/>
<reference evidence="1" key="2">
    <citation type="submission" date="2020-09" db="EMBL/GenBank/DDBJ databases">
        <authorList>
            <person name="Sun Q."/>
            <person name="Zhou Y."/>
        </authorList>
    </citation>
    <scope>NUCLEOTIDE SEQUENCE</scope>
    <source>
        <strain evidence="1">CGMCC 1.15082</strain>
    </source>
</reference>
<dbReference type="Proteomes" id="UP000646478">
    <property type="component" value="Unassembled WGS sequence"/>
</dbReference>
<protein>
    <submittedName>
        <fullName evidence="1">Uncharacterized protein</fullName>
    </submittedName>
</protein>
<accession>A0A916S7G2</accession>
<evidence type="ECO:0000313" key="2">
    <source>
        <dbReference type="Proteomes" id="UP000646478"/>
    </source>
</evidence>
<organism evidence="1 2">
    <name type="scientific">Brucella endophytica</name>
    <dbReference type="NCBI Taxonomy" id="1963359"/>
    <lineage>
        <taxon>Bacteria</taxon>
        <taxon>Pseudomonadati</taxon>
        <taxon>Pseudomonadota</taxon>
        <taxon>Alphaproteobacteria</taxon>
        <taxon>Hyphomicrobiales</taxon>
        <taxon>Brucellaceae</taxon>
        <taxon>Brucella/Ochrobactrum group</taxon>
        <taxon>Brucella</taxon>
    </lineage>
</organism>
<reference evidence="1" key="1">
    <citation type="journal article" date="2014" name="Int. J. Syst. Evol. Microbiol.">
        <title>Complete genome sequence of Corynebacterium casei LMG S-19264T (=DSM 44701T), isolated from a smear-ripened cheese.</title>
        <authorList>
            <consortium name="US DOE Joint Genome Institute (JGI-PGF)"/>
            <person name="Walter F."/>
            <person name="Albersmeier A."/>
            <person name="Kalinowski J."/>
            <person name="Ruckert C."/>
        </authorList>
    </citation>
    <scope>NUCLEOTIDE SEQUENCE</scope>
    <source>
        <strain evidence="1">CGMCC 1.15082</strain>
    </source>
</reference>
<name>A0A916S7G2_9HYPH</name>
<gene>
    <name evidence="1" type="ORF">GCM10011491_14480</name>
</gene>
<sequence length="56" mass="6491">MGRPPLNMKVATVRFPAEVLERIDALVGTNRRPQFIREAVERELERVEKTARVDKT</sequence>
<keyword evidence="2" id="KW-1185">Reference proteome</keyword>
<dbReference type="EMBL" id="BMHH01000004">
    <property type="protein sequence ID" value="GGA87833.1"/>
    <property type="molecule type" value="Genomic_DNA"/>
</dbReference>
<evidence type="ECO:0000313" key="1">
    <source>
        <dbReference type="EMBL" id="GGA87833.1"/>
    </source>
</evidence>
<dbReference type="AlphaFoldDB" id="A0A916S7G2"/>